<dbReference type="Proteomes" id="UP000293719">
    <property type="component" value="Chromosome"/>
</dbReference>
<keyword evidence="4" id="KW-1185">Reference proteome</keyword>
<reference evidence="3 4" key="1">
    <citation type="journal article" date="2017" name="Int. J. Syst. Evol. Microbiol.">
        <title>Roseitalea porphyridii gen. nov., sp. nov., isolated from a red alga, and reclassification of Hoeflea suaedae Chung et al. 2013 as Pseudohoeflea suaedae gen. nov., comb. nov.</title>
        <authorList>
            <person name="Hyeon J.W."/>
            <person name="Jeong S.E."/>
            <person name="Baek K."/>
            <person name="Jeon C.O."/>
        </authorList>
    </citation>
    <scope>NUCLEOTIDE SEQUENCE [LARGE SCALE GENOMIC DNA]</scope>
    <source>
        <strain evidence="3 4">MA7-20</strain>
    </source>
</reference>
<evidence type="ECO:0000313" key="3">
    <source>
        <dbReference type="EMBL" id="QBK31253.1"/>
    </source>
</evidence>
<dbReference type="AlphaFoldDB" id="A0A4P6V2Z0"/>
<name>A0A4P6V2Z0_9HYPH</name>
<dbReference type="InterPro" id="IPR012312">
    <property type="entry name" value="Hemerythrin-like"/>
</dbReference>
<evidence type="ECO:0000256" key="1">
    <source>
        <dbReference type="SAM" id="MobiDB-lite"/>
    </source>
</evidence>
<accession>A0A4P6V2Z0</accession>
<gene>
    <name evidence="3" type="ORF">E0E05_11975</name>
</gene>
<dbReference type="Pfam" id="PF01814">
    <property type="entry name" value="Hemerythrin"/>
    <property type="match status" value="1"/>
</dbReference>
<evidence type="ECO:0000259" key="2">
    <source>
        <dbReference type="Pfam" id="PF01814"/>
    </source>
</evidence>
<dbReference type="EMBL" id="CP036532">
    <property type="protein sequence ID" value="QBK31253.1"/>
    <property type="molecule type" value="Genomic_DNA"/>
</dbReference>
<sequence>MSLPRDRGDEHNGARSRGPVMTVVSGGAGNGRAEHRRNAANGDGAAVNPTALAGTLKHHLNVQSNLCAALEQLADALPAEVRNDDCLALARSIYPIVHRSHTFEERELFPYLKAHCPADPELPDTLDRLHGEHWEDEAFAEEVQHELMAFAADRDAVDVEKLGYMLRGFFTGVRRHLAFEREYILPIIEGREKT</sequence>
<dbReference type="GeneID" id="90768017"/>
<evidence type="ECO:0000313" key="4">
    <source>
        <dbReference type="Proteomes" id="UP000293719"/>
    </source>
</evidence>
<feature type="region of interest" description="Disordered" evidence="1">
    <location>
        <begin position="1"/>
        <end position="41"/>
    </location>
</feature>
<dbReference type="Gene3D" id="1.20.120.520">
    <property type="entry name" value="nmb1532 protein domain like"/>
    <property type="match status" value="1"/>
</dbReference>
<protein>
    <submittedName>
        <fullName evidence="3">Hemerythrin domain-containing protein</fullName>
    </submittedName>
</protein>
<dbReference type="OrthoDB" id="8282715at2"/>
<feature type="domain" description="Hemerythrin-like" evidence="2">
    <location>
        <begin position="65"/>
        <end position="187"/>
    </location>
</feature>
<dbReference type="RefSeq" id="WP_131616923.1">
    <property type="nucleotide sequence ID" value="NZ_CP036532.1"/>
</dbReference>
<proteinExistence type="predicted"/>
<feature type="compositionally biased region" description="Basic and acidic residues" evidence="1">
    <location>
        <begin position="1"/>
        <end position="13"/>
    </location>
</feature>
<organism evidence="3 4">
    <name type="scientific">Roseitalea porphyridii</name>
    <dbReference type="NCBI Taxonomy" id="1852022"/>
    <lineage>
        <taxon>Bacteria</taxon>
        <taxon>Pseudomonadati</taxon>
        <taxon>Pseudomonadota</taxon>
        <taxon>Alphaproteobacteria</taxon>
        <taxon>Hyphomicrobiales</taxon>
        <taxon>Ahrensiaceae</taxon>
        <taxon>Roseitalea</taxon>
    </lineage>
</organism>
<dbReference type="KEGG" id="rpod:E0E05_11975"/>